<dbReference type="EMBL" id="CAADFP010000252">
    <property type="protein sequence ID" value="VFK34214.1"/>
    <property type="molecule type" value="Genomic_DNA"/>
</dbReference>
<dbReference type="InterPro" id="IPR015422">
    <property type="entry name" value="PyrdxlP-dep_Trfase_small"/>
</dbReference>
<dbReference type="UniPathway" id="UPA00031">
    <property type="reaction ID" value="UER00012"/>
</dbReference>
<dbReference type="CDD" id="cd00609">
    <property type="entry name" value="AAT_like"/>
    <property type="match status" value="1"/>
</dbReference>
<dbReference type="GO" id="GO:0000105">
    <property type="term" value="P:L-histidine biosynthetic process"/>
    <property type="evidence" value="ECO:0007669"/>
    <property type="project" value="UniProtKB-UniPathway"/>
</dbReference>
<evidence type="ECO:0000256" key="5">
    <source>
        <dbReference type="ARBA" id="ARBA00012748"/>
    </source>
</evidence>
<dbReference type="SUPFAM" id="SSF53383">
    <property type="entry name" value="PLP-dependent transferases"/>
    <property type="match status" value="1"/>
</dbReference>
<dbReference type="PANTHER" id="PTHR43643">
    <property type="entry name" value="HISTIDINOL-PHOSPHATE AMINOTRANSFERASE 2"/>
    <property type="match status" value="1"/>
</dbReference>
<dbReference type="Pfam" id="PF00155">
    <property type="entry name" value="Aminotran_1_2"/>
    <property type="match status" value="1"/>
</dbReference>
<dbReference type="PANTHER" id="PTHR43643:SF3">
    <property type="entry name" value="HISTIDINOL-PHOSPHATE AMINOTRANSFERASE"/>
    <property type="match status" value="1"/>
</dbReference>
<evidence type="ECO:0000313" key="13">
    <source>
        <dbReference type="EMBL" id="VFK34214.1"/>
    </source>
</evidence>
<feature type="domain" description="Aminotransferase class I/classII large" evidence="11">
    <location>
        <begin position="2"/>
        <end position="273"/>
    </location>
</feature>
<keyword evidence="6 13" id="KW-0032">Aminotransferase</keyword>
<dbReference type="PROSITE" id="PS00599">
    <property type="entry name" value="AA_TRANSFER_CLASS_2"/>
    <property type="match status" value="1"/>
</dbReference>
<dbReference type="InterPro" id="IPR015424">
    <property type="entry name" value="PyrdxlP-dep_Trfase"/>
</dbReference>
<evidence type="ECO:0000256" key="3">
    <source>
        <dbReference type="ARBA" id="ARBA00007970"/>
    </source>
</evidence>
<organism evidence="13">
    <name type="scientific">Candidatus Kentrum sp. LPFa</name>
    <dbReference type="NCBI Taxonomy" id="2126335"/>
    <lineage>
        <taxon>Bacteria</taxon>
        <taxon>Pseudomonadati</taxon>
        <taxon>Pseudomonadota</taxon>
        <taxon>Gammaproteobacteria</taxon>
        <taxon>Candidatus Kentrum</taxon>
    </lineage>
</organism>
<dbReference type="Gene3D" id="3.90.1150.10">
    <property type="entry name" value="Aspartate Aminotransferase, domain 1"/>
    <property type="match status" value="1"/>
</dbReference>
<evidence type="ECO:0000256" key="6">
    <source>
        <dbReference type="ARBA" id="ARBA00022576"/>
    </source>
</evidence>
<evidence type="ECO:0000313" key="12">
    <source>
        <dbReference type="EMBL" id="VFK20401.1"/>
    </source>
</evidence>
<comment type="pathway">
    <text evidence="2">Amino-acid biosynthesis; L-histidine biosynthesis; L-histidine from 5-phospho-alpha-D-ribose 1-diphosphate: step 7/9.</text>
</comment>
<evidence type="ECO:0000256" key="8">
    <source>
        <dbReference type="ARBA" id="ARBA00022898"/>
    </source>
</evidence>
<dbReference type="EMBL" id="CAADFM010000259">
    <property type="protein sequence ID" value="VFK20401.1"/>
    <property type="molecule type" value="Genomic_DNA"/>
</dbReference>
<dbReference type="InterPro" id="IPR001917">
    <property type="entry name" value="Aminotrans_II_pyridoxalP_BS"/>
</dbReference>
<dbReference type="GO" id="GO:0030170">
    <property type="term" value="F:pyridoxal phosphate binding"/>
    <property type="evidence" value="ECO:0007669"/>
    <property type="project" value="InterPro"/>
</dbReference>
<dbReference type="InterPro" id="IPR004839">
    <property type="entry name" value="Aminotransferase_I/II_large"/>
</dbReference>
<evidence type="ECO:0000256" key="4">
    <source>
        <dbReference type="ARBA" id="ARBA00011738"/>
    </source>
</evidence>
<dbReference type="InterPro" id="IPR005861">
    <property type="entry name" value="HisP_aminotrans"/>
</dbReference>
<accession>A0A450XY20</accession>
<dbReference type="EC" id="2.6.1.9" evidence="5"/>
<evidence type="ECO:0000256" key="10">
    <source>
        <dbReference type="RuleBase" id="RU003693"/>
    </source>
</evidence>
<evidence type="ECO:0000256" key="1">
    <source>
        <dbReference type="ARBA" id="ARBA00001933"/>
    </source>
</evidence>
<keyword evidence="7 13" id="KW-0808">Transferase</keyword>
<comment type="catalytic activity">
    <reaction evidence="9">
        <text>L-histidinol phosphate + 2-oxoglutarate = 3-(imidazol-4-yl)-2-oxopropyl phosphate + L-glutamate</text>
        <dbReference type="Rhea" id="RHEA:23744"/>
        <dbReference type="ChEBI" id="CHEBI:16810"/>
        <dbReference type="ChEBI" id="CHEBI:29985"/>
        <dbReference type="ChEBI" id="CHEBI:57766"/>
        <dbReference type="ChEBI" id="CHEBI:57980"/>
        <dbReference type="EC" id="2.6.1.9"/>
    </reaction>
</comment>
<dbReference type="Gene3D" id="3.40.640.10">
    <property type="entry name" value="Type I PLP-dependent aspartate aminotransferase-like (Major domain)"/>
    <property type="match status" value="1"/>
</dbReference>
<evidence type="ECO:0000259" key="11">
    <source>
        <dbReference type="Pfam" id="PF00155"/>
    </source>
</evidence>
<dbReference type="NCBIfam" id="TIGR01141">
    <property type="entry name" value="hisC"/>
    <property type="match status" value="1"/>
</dbReference>
<name>A0A450XY20_9GAMM</name>
<keyword evidence="8 10" id="KW-0663">Pyridoxal phosphate</keyword>
<protein>
    <recommendedName>
        <fullName evidence="5">histidinol-phosphate transaminase</fullName>
        <ecNumber evidence="5">2.6.1.9</ecNumber>
    </recommendedName>
</protein>
<dbReference type="InterPro" id="IPR015421">
    <property type="entry name" value="PyrdxlP-dep_Trfase_major"/>
</dbReference>
<sequence>MITLGNGANEILELAARVFASRKHEIIFSEHAFLVYSLVTQAIGARGIETPSTDFGHDLSAMLEAITPRVRVIFIANPNNPTGTWVNAAALDAFLQAVPDTVLVVVDEAYREYMDYPDYPDCVARLSRYPNLIVTRTFSKAYGLAGLRIGYAVSHPDIAALLNRVRQPFHINSMALAVATVTLDDAEHLRRTKRVNDVGYKQLTIALDELGLRYIPSVGNFVTIDVNRSGEEICARLLKKGVIVRPMARHGLPNHLRVTIGLEEENEKFIRALGDSLT</sequence>
<evidence type="ECO:0000256" key="7">
    <source>
        <dbReference type="ARBA" id="ARBA00022679"/>
    </source>
</evidence>
<comment type="subunit">
    <text evidence="4">Homodimer.</text>
</comment>
<dbReference type="InterPro" id="IPR050106">
    <property type="entry name" value="HistidinolP_aminotransfase"/>
</dbReference>
<evidence type="ECO:0000256" key="9">
    <source>
        <dbReference type="ARBA" id="ARBA00047481"/>
    </source>
</evidence>
<comment type="cofactor">
    <cofactor evidence="1 10">
        <name>pyridoxal 5'-phosphate</name>
        <dbReference type="ChEBI" id="CHEBI:597326"/>
    </cofactor>
</comment>
<dbReference type="AlphaFoldDB" id="A0A450XY20"/>
<dbReference type="GO" id="GO:0004400">
    <property type="term" value="F:histidinol-phosphate transaminase activity"/>
    <property type="evidence" value="ECO:0007669"/>
    <property type="project" value="UniProtKB-EC"/>
</dbReference>
<proteinExistence type="inferred from homology"/>
<reference evidence="13" key="1">
    <citation type="submission" date="2019-02" db="EMBL/GenBank/DDBJ databases">
        <authorList>
            <person name="Gruber-Vodicka R. H."/>
            <person name="Seah K. B. B."/>
        </authorList>
    </citation>
    <scope>NUCLEOTIDE SEQUENCE</scope>
    <source>
        <strain evidence="12">BECK_S312</strain>
        <strain evidence="13">BECK_S426</strain>
    </source>
</reference>
<evidence type="ECO:0000256" key="2">
    <source>
        <dbReference type="ARBA" id="ARBA00005011"/>
    </source>
</evidence>
<comment type="similarity">
    <text evidence="3">Belongs to the class-II pyridoxal-phosphate-dependent aminotransferase family. Histidinol-phosphate aminotransferase subfamily.</text>
</comment>
<gene>
    <name evidence="12" type="ORF">BECKLPF1236A_GA0070988_102596</name>
    <name evidence="13" type="ORF">BECKLPF1236C_GA0070990_102526</name>
</gene>